<dbReference type="EMBL" id="BDIP01003592">
    <property type="protein sequence ID" value="GIQ87897.1"/>
    <property type="molecule type" value="Genomic_DNA"/>
</dbReference>
<sequence length="186" mass="20153">MYQTQLFKEGHVLFLLGSLMRGLDEKHLVAACERMNLVYFALSGLHILKVLPLVPQSMRDAMAVSILSFYRREKETKGEAEGEGETESTPTCGFSVFNDIESDTVNVVSTQSALLSLILLDPSAAVVQSINPAMAGIDCESGVVTMLGGETLARTILKCQVTDPSDPMYGAFKSTPLADSPADIRY</sequence>
<evidence type="ECO:0000313" key="4">
    <source>
        <dbReference type="Proteomes" id="UP000265618"/>
    </source>
</evidence>
<evidence type="ECO:0000313" key="3">
    <source>
        <dbReference type="EMBL" id="GIQ87897.1"/>
    </source>
</evidence>
<comment type="caution">
    <text evidence="3">The sequence shown here is derived from an EMBL/GenBank/DDBJ whole genome shotgun (WGS) entry which is preliminary data.</text>
</comment>
<dbReference type="Gene3D" id="1.50.10.20">
    <property type="match status" value="1"/>
</dbReference>
<proteinExistence type="predicted"/>
<protein>
    <recommendedName>
        <fullName evidence="2">Prenyltransferase alpha-alpha toroid domain-containing protein</fullName>
    </recommendedName>
</protein>
<accession>A0A9K3GM25</accession>
<feature type="domain" description="Prenyltransferase alpha-alpha toroid" evidence="2">
    <location>
        <begin position="6"/>
        <end position="144"/>
    </location>
</feature>
<evidence type="ECO:0000259" key="2">
    <source>
        <dbReference type="Pfam" id="PF00432"/>
    </source>
</evidence>
<evidence type="ECO:0000256" key="1">
    <source>
        <dbReference type="ARBA" id="ARBA00022737"/>
    </source>
</evidence>
<name>A0A9K3GM25_9EUKA</name>
<keyword evidence="1" id="KW-0677">Repeat</keyword>
<organism evidence="3 4">
    <name type="scientific">Kipferlia bialata</name>
    <dbReference type="NCBI Taxonomy" id="797122"/>
    <lineage>
        <taxon>Eukaryota</taxon>
        <taxon>Metamonada</taxon>
        <taxon>Carpediemonas-like organisms</taxon>
        <taxon>Kipferlia</taxon>
    </lineage>
</organism>
<dbReference type="GO" id="GO:0003824">
    <property type="term" value="F:catalytic activity"/>
    <property type="evidence" value="ECO:0007669"/>
    <property type="project" value="InterPro"/>
</dbReference>
<gene>
    <name evidence="3" type="ORF">KIPB_010034</name>
</gene>
<dbReference type="InterPro" id="IPR001330">
    <property type="entry name" value="Prenyltrans"/>
</dbReference>
<reference evidence="3 4" key="1">
    <citation type="journal article" date="2018" name="PLoS ONE">
        <title>The draft genome of Kipferlia bialata reveals reductive genome evolution in fornicate parasites.</title>
        <authorList>
            <person name="Tanifuji G."/>
            <person name="Takabayashi S."/>
            <person name="Kume K."/>
            <person name="Takagi M."/>
            <person name="Nakayama T."/>
            <person name="Kamikawa R."/>
            <person name="Inagaki Y."/>
            <person name="Hashimoto T."/>
        </authorList>
    </citation>
    <scope>NUCLEOTIDE SEQUENCE [LARGE SCALE GENOMIC DNA]</scope>
    <source>
        <strain evidence="3">NY0173</strain>
    </source>
</reference>
<keyword evidence="4" id="KW-1185">Reference proteome</keyword>
<dbReference type="AlphaFoldDB" id="A0A9K3GM25"/>
<dbReference type="Proteomes" id="UP000265618">
    <property type="component" value="Unassembled WGS sequence"/>
</dbReference>
<dbReference type="Pfam" id="PF00432">
    <property type="entry name" value="Prenyltrans"/>
    <property type="match status" value="1"/>
</dbReference>